<dbReference type="EMBL" id="BJZV01000002">
    <property type="protein sequence ID" value="GEP08534.1"/>
    <property type="molecule type" value="Genomic_DNA"/>
</dbReference>
<dbReference type="InterPro" id="IPR052017">
    <property type="entry name" value="TSUP"/>
</dbReference>
<evidence type="ECO:0000256" key="2">
    <source>
        <dbReference type="ARBA" id="ARBA00009142"/>
    </source>
</evidence>
<evidence type="ECO:0000256" key="3">
    <source>
        <dbReference type="ARBA" id="ARBA00022448"/>
    </source>
</evidence>
<keyword evidence="6 8" id="KW-1133">Transmembrane helix</keyword>
<feature type="transmembrane region" description="Helical" evidence="8">
    <location>
        <begin position="106"/>
        <end position="125"/>
    </location>
</feature>
<keyword evidence="3" id="KW-0813">Transport</keyword>
<sequence>MIASVDPGTLAGLFGVAVVAGCFDAIAGGGGLLTLPALLLAGFDPVSAIATNKLQSSAGSVSASVAFARRNLIRWPEALPAALAAGAASVVGALCVSLLPRGALDAAVPVLLVAIALYFATARRISNEDATARMTPTLFAMTLAPAVGFYDGVFGPGAGSFYMIGFVTLLGLGVVRATAHTKLCNAASNLGGLALFAAQGAVVWPVGLAMAVGAFIGAQAGSALAVRLGARLIRPLIVVIACAMAVRLLANPENPLRRVVLGGLGF</sequence>
<evidence type="ECO:0000256" key="4">
    <source>
        <dbReference type="ARBA" id="ARBA00022475"/>
    </source>
</evidence>
<evidence type="ECO:0000256" key="6">
    <source>
        <dbReference type="ARBA" id="ARBA00022989"/>
    </source>
</evidence>
<comment type="similarity">
    <text evidence="2 8">Belongs to the 4-toluene sulfonate uptake permease (TSUP) (TC 2.A.102) family.</text>
</comment>
<dbReference type="GO" id="GO:0005886">
    <property type="term" value="C:plasma membrane"/>
    <property type="evidence" value="ECO:0007669"/>
    <property type="project" value="UniProtKB-SubCell"/>
</dbReference>
<dbReference type="Pfam" id="PF01925">
    <property type="entry name" value="TauE"/>
    <property type="match status" value="1"/>
</dbReference>
<keyword evidence="10" id="KW-1185">Reference proteome</keyword>
<feature type="transmembrane region" description="Helical" evidence="8">
    <location>
        <begin position="78"/>
        <end position="100"/>
    </location>
</feature>
<gene>
    <name evidence="9" type="ORF">MGN01_03790</name>
</gene>
<feature type="transmembrane region" description="Helical" evidence="8">
    <location>
        <begin position="191"/>
        <end position="220"/>
    </location>
</feature>
<dbReference type="AlphaFoldDB" id="A0A512JF08"/>
<evidence type="ECO:0000313" key="10">
    <source>
        <dbReference type="Proteomes" id="UP000321750"/>
    </source>
</evidence>
<name>A0A512JF08_9HYPH</name>
<organism evidence="9 10">
    <name type="scientific">Methylobacterium gnaphalii</name>
    <dbReference type="NCBI Taxonomy" id="1010610"/>
    <lineage>
        <taxon>Bacteria</taxon>
        <taxon>Pseudomonadati</taxon>
        <taxon>Pseudomonadota</taxon>
        <taxon>Alphaproteobacteria</taxon>
        <taxon>Hyphomicrobiales</taxon>
        <taxon>Methylobacteriaceae</taxon>
        <taxon>Methylobacterium</taxon>
    </lineage>
</organism>
<dbReference type="Proteomes" id="UP000321750">
    <property type="component" value="Unassembled WGS sequence"/>
</dbReference>
<keyword evidence="4 8" id="KW-1003">Cell membrane</keyword>
<feature type="transmembrane region" description="Helical" evidence="8">
    <location>
        <begin position="161"/>
        <end position="179"/>
    </location>
</feature>
<evidence type="ECO:0000313" key="9">
    <source>
        <dbReference type="EMBL" id="GEP08534.1"/>
    </source>
</evidence>
<feature type="transmembrane region" description="Helical" evidence="8">
    <location>
        <begin position="12"/>
        <end position="43"/>
    </location>
</feature>
<evidence type="ECO:0000256" key="5">
    <source>
        <dbReference type="ARBA" id="ARBA00022692"/>
    </source>
</evidence>
<keyword evidence="7 8" id="KW-0472">Membrane</keyword>
<evidence type="ECO:0000256" key="7">
    <source>
        <dbReference type="ARBA" id="ARBA00023136"/>
    </source>
</evidence>
<feature type="transmembrane region" description="Helical" evidence="8">
    <location>
        <begin position="232"/>
        <end position="250"/>
    </location>
</feature>
<dbReference type="InterPro" id="IPR002781">
    <property type="entry name" value="TM_pro_TauE-like"/>
</dbReference>
<dbReference type="PANTHER" id="PTHR30269">
    <property type="entry name" value="TRANSMEMBRANE PROTEIN YFCA"/>
    <property type="match status" value="1"/>
</dbReference>
<comment type="subcellular location">
    <subcellularLocation>
        <location evidence="1 8">Cell membrane</location>
        <topology evidence="1 8">Multi-pass membrane protein</topology>
    </subcellularLocation>
</comment>
<dbReference type="OrthoDB" id="554695at2"/>
<dbReference type="RefSeq" id="WP_147044903.1">
    <property type="nucleotide sequence ID" value="NZ_BJZV01000002.1"/>
</dbReference>
<reference evidence="9 10" key="1">
    <citation type="submission" date="2019-07" db="EMBL/GenBank/DDBJ databases">
        <title>Whole genome shotgun sequence of Methylobacterium gnaphalii NBRC 107716.</title>
        <authorList>
            <person name="Hosoyama A."/>
            <person name="Uohara A."/>
            <person name="Ohji S."/>
            <person name="Ichikawa N."/>
        </authorList>
    </citation>
    <scope>NUCLEOTIDE SEQUENCE [LARGE SCALE GENOMIC DNA]</scope>
    <source>
        <strain evidence="9 10">NBRC 107716</strain>
    </source>
</reference>
<comment type="caution">
    <text evidence="9">The sequence shown here is derived from an EMBL/GenBank/DDBJ whole genome shotgun (WGS) entry which is preliminary data.</text>
</comment>
<accession>A0A512JF08</accession>
<dbReference type="PANTHER" id="PTHR30269:SF0">
    <property type="entry name" value="MEMBRANE TRANSPORTER PROTEIN YFCA-RELATED"/>
    <property type="match status" value="1"/>
</dbReference>
<proteinExistence type="inferred from homology"/>
<protein>
    <recommendedName>
        <fullName evidence="8">Probable membrane transporter protein</fullName>
    </recommendedName>
</protein>
<evidence type="ECO:0000256" key="1">
    <source>
        <dbReference type="ARBA" id="ARBA00004651"/>
    </source>
</evidence>
<evidence type="ECO:0000256" key="8">
    <source>
        <dbReference type="RuleBase" id="RU363041"/>
    </source>
</evidence>
<keyword evidence="5 8" id="KW-0812">Transmembrane</keyword>